<accession>A0A9W9FI42</accession>
<dbReference type="AlphaFoldDB" id="A0A9W9FI42"/>
<reference evidence="1" key="2">
    <citation type="journal article" date="2023" name="IMA Fungus">
        <title>Comparative genomic study of the Penicillium genus elucidates a diverse pangenome and 15 lateral gene transfer events.</title>
        <authorList>
            <person name="Petersen C."/>
            <person name="Sorensen T."/>
            <person name="Nielsen M.R."/>
            <person name="Sondergaard T.E."/>
            <person name="Sorensen J.L."/>
            <person name="Fitzpatrick D.A."/>
            <person name="Frisvad J.C."/>
            <person name="Nielsen K.L."/>
        </authorList>
    </citation>
    <scope>NUCLEOTIDE SEQUENCE</scope>
    <source>
        <strain evidence="1">IBT 30069</strain>
    </source>
</reference>
<name>A0A9W9FI42_9EURO</name>
<evidence type="ECO:0000313" key="1">
    <source>
        <dbReference type="EMBL" id="KAJ5100540.1"/>
    </source>
</evidence>
<evidence type="ECO:0000313" key="2">
    <source>
        <dbReference type="Proteomes" id="UP001149165"/>
    </source>
</evidence>
<proteinExistence type="predicted"/>
<comment type="caution">
    <text evidence="1">The sequence shown here is derived from an EMBL/GenBank/DDBJ whole genome shotgun (WGS) entry which is preliminary data.</text>
</comment>
<sequence length="151" mass="16761">MQIENDAKEERRNVQQCAVTAVQGDVQKGNASKLTLLSIKATQTEYAQQTEGKFEDGYLGSSPEFSPFVSQSTSQSSVTRNVAERPVGLHLAEAQGRVCDPLRRPEFHLSQAHKQGLDYLRGMVSTLTDVNHHGLDLEKAMSQQFPKDTRT</sequence>
<dbReference type="Proteomes" id="UP001149165">
    <property type="component" value="Unassembled WGS sequence"/>
</dbReference>
<reference evidence="1" key="1">
    <citation type="submission" date="2022-11" db="EMBL/GenBank/DDBJ databases">
        <authorList>
            <person name="Petersen C."/>
        </authorList>
    </citation>
    <scope>NUCLEOTIDE SEQUENCE</scope>
    <source>
        <strain evidence="1">IBT 30069</strain>
    </source>
</reference>
<keyword evidence="2" id="KW-1185">Reference proteome</keyword>
<protein>
    <submittedName>
        <fullName evidence="1">Uncharacterized protein</fullName>
    </submittedName>
</protein>
<organism evidence="1 2">
    <name type="scientific">Penicillium angulare</name>
    <dbReference type="NCBI Taxonomy" id="116970"/>
    <lineage>
        <taxon>Eukaryota</taxon>
        <taxon>Fungi</taxon>
        <taxon>Dikarya</taxon>
        <taxon>Ascomycota</taxon>
        <taxon>Pezizomycotina</taxon>
        <taxon>Eurotiomycetes</taxon>
        <taxon>Eurotiomycetidae</taxon>
        <taxon>Eurotiales</taxon>
        <taxon>Aspergillaceae</taxon>
        <taxon>Penicillium</taxon>
    </lineage>
</organism>
<gene>
    <name evidence="1" type="ORF">N7456_006592</name>
</gene>
<dbReference type="EMBL" id="JAPQKH010000004">
    <property type="protein sequence ID" value="KAJ5100540.1"/>
    <property type="molecule type" value="Genomic_DNA"/>
</dbReference>